<protein>
    <submittedName>
        <fullName evidence="1">Uncharacterized protein</fullName>
    </submittedName>
</protein>
<dbReference type="Proteomes" id="UP000541154">
    <property type="component" value="Unassembled WGS sequence"/>
</dbReference>
<evidence type="ECO:0000313" key="2">
    <source>
        <dbReference type="Proteomes" id="UP000541154"/>
    </source>
</evidence>
<gene>
    <name evidence="1" type="ORF">ETB97_007346</name>
</gene>
<reference evidence="1 2" key="1">
    <citation type="submission" date="2019-04" db="EMBL/GenBank/DDBJ databases">
        <title>Aspergillus burnettii sp. nov., novel species from soil in southeast Queensland.</title>
        <authorList>
            <person name="Gilchrist C.L.M."/>
            <person name="Pitt J.I."/>
            <person name="Lange L."/>
            <person name="Lacey H.J."/>
            <person name="Vuong D."/>
            <person name="Midgley D.J."/>
            <person name="Greenfield P."/>
            <person name="Bradbury M."/>
            <person name="Lacey E."/>
            <person name="Busk P.K."/>
            <person name="Pilgaard B."/>
            <person name="Chooi Y.H."/>
            <person name="Piggott A.M."/>
        </authorList>
    </citation>
    <scope>NUCLEOTIDE SEQUENCE [LARGE SCALE GENOMIC DNA]</scope>
    <source>
        <strain evidence="1 2">FRR 5400</strain>
    </source>
</reference>
<comment type="caution">
    <text evidence="1">The sequence shown here is derived from an EMBL/GenBank/DDBJ whole genome shotgun (WGS) entry which is preliminary data.</text>
</comment>
<organism evidence="1 2">
    <name type="scientific">Petromyces alliaceus</name>
    <name type="common">Aspergillus alliaceus</name>
    <dbReference type="NCBI Taxonomy" id="209559"/>
    <lineage>
        <taxon>Eukaryota</taxon>
        <taxon>Fungi</taxon>
        <taxon>Dikarya</taxon>
        <taxon>Ascomycota</taxon>
        <taxon>Pezizomycotina</taxon>
        <taxon>Eurotiomycetes</taxon>
        <taxon>Eurotiomycetidae</taxon>
        <taxon>Eurotiales</taxon>
        <taxon>Aspergillaceae</taxon>
        <taxon>Aspergillus</taxon>
        <taxon>Aspergillus subgen. Circumdati</taxon>
    </lineage>
</organism>
<evidence type="ECO:0000313" key="1">
    <source>
        <dbReference type="EMBL" id="KAF5864515.1"/>
    </source>
</evidence>
<proteinExistence type="predicted"/>
<dbReference type="EMBL" id="SPNV01000032">
    <property type="protein sequence ID" value="KAF5864515.1"/>
    <property type="molecule type" value="Genomic_DNA"/>
</dbReference>
<name>A0A8H6ADW9_PETAA</name>
<keyword evidence="2" id="KW-1185">Reference proteome</keyword>
<dbReference type="AlphaFoldDB" id="A0A8H6ADW9"/>
<sequence length="123" mass="14070">MIGPNPLAQVQELNNTAVTNVIATAMQQLQQVQLREKLLRPLRYEPRDKLHQPDPEPKRKFNALVQDELSIKRLNRSDWLQVAVWWLLKTTAAEVILVSTSAHVLVQQPRFPIASAEPGYKAR</sequence>
<accession>A0A8H6ADW9</accession>